<reference evidence="2 3" key="1">
    <citation type="journal article" date="2018" name="Sci. Rep.">
        <title>Genomic signatures of local adaptation to the degree of environmental predictability in rotifers.</title>
        <authorList>
            <person name="Franch-Gras L."/>
            <person name="Hahn C."/>
            <person name="Garcia-Roger E.M."/>
            <person name="Carmona M.J."/>
            <person name="Serra M."/>
            <person name="Gomez A."/>
        </authorList>
    </citation>
    <scope>NUCLEOTIDE SEQUENCE [LARGE SCALE GENOMIC DNA]</scope>
    <source>
        <strain evidence="2">HYR1</strain>
    </source>
</reference>
<evidence type="ECO:0000256" key="1">
    <source>
        <dbReference type="SAM" id="Phobius"/>
    </source>
</evidence>
<name>A0A3M7T4J4_BRAPC</name>
<evidence type="ECO:0000313" key="3">
    <source>
        <dbReference type="Proteomes" id="UP000276133"/>
    </source>
</evidence>
<proteinExistence type="predicted"/>
<sequence length="85" mass="9671">MGNLGLNVYFLTPSSVMVSNLGSEFFVLTFMCIIIFGKAFCSILMETINKKYCYDKLFLLKLPEITKKKHVMSNNGSLPNKHQND</sequence>
<dbReference type="EMBL" id="REGN01000296">
    <property type="protein sequence ID" value="RNA42932.1"/>
    <property type="molecule type" value="Genomic_DNA"/>
</dbReference>
<organism evidence="2 3">
    <name type="scientific">Brachionus plicatilis</name>
    <name type="common">Marine rotifer</name>
    <name type="synonym">Brachionus muelleri</name>
    <dbReference type="NCBI Taxonomy" id="10195"/>
    <lineage>
        <taxon>Eukaryota</taxon>
        <taxon>Metazoa</taxon>
        <taxon>Spiralia</taxon>
        <taxon>Gnathifera</taxon>
        <taxon>Rotifera</taxon>
        <taxon>Eurotatoria</taxon>
        <taxon>Monogononta</taxon>
        <taxon>Pseudotrocha</taxon>
        <taxon>Ploima</taxon>
        <taxon>Brachionidae</taxon>
        <taxon>Brachionus</taxon>
    </lineage>
</organism>
<keyword evidence="3" id="KW-1185">Reference proteome</keyword>
<dbReference type="AlphaFoldDB" id="A0A3M7T4J4"/>
<gene>
    <name evidence="2" type="ORF">BpHYR1_016487</name>
</gene>
<feature type="transmembrane region" description="Helical" evidence="1">
    <location>
        <begin position="25"/>
        <end position="45"/>
    </location>
</feature>
<keyword evidence="1" id="KW-0812">Transmembrane</keyword>
<evidence type="ECO:0000313" key="2">
    <source>
        <dbReference type="EMBL" id="RNA42932.1"/>
    </source>
</evidence>
<keyword evidence="1" id="KW-0472">Membrane</keyword>
<protein>
    <submittedName>
        <fullName evidence="2">Uncharacterized protein</fullName>
    </submittedName>
</protein>
<accession>A0A3M7T4J4</accession>
<keyword evidence="1" id="KW-1133">Transmembrane helix</keyword>
<comment type="caution">
    <text evidence="2">The sequence shown here is derived from an EMBL/GenBank/DDBJ whole genome shotgun (WGS) entry which is preliminary data.</text>
</comment>
<dbReference type="Proteomes" id="UP000276133">
    <property type="component" value="Unassembled WGS sequence"/>
</dbReference>